<evidence type="ECO:0000313" key="1">
    <source>
        <dbReference type="EMBL" id="CAI8015234.1"/>
    </source>
</evidence>
<comment type="caution">
    <text evidence="1">The sequence shown here is derived from an EMBL/GenBank/DDBJ whole genome shotgun (WGS) entry which is preliminary data.</text>
</comment>
<keyword evidence="2" id="KW-1185">Reference proteome</keyword>
<sequence>MSVEHSGSLREEMATEQWESTVMSTPVMMRLASPPLTQASIRETREPLSLSEVPSSLARYVRNDGDSG</sequence>
<protein>
    <submittedName>
        <fullName evidence="1">Uncharacterized protein</fullName>
    </submittedName>
</protein>
<proteinExistence type="predicted"/>
<accession>A0AA35WCB1</accession>
<dbReference type="Proteomes" id="UP001174909">
    <property type="component" value="Unassembled WGS sequence"/>
</dbReference>
<name>A0AA35WCB1_GEOBA</name>
<dbReference type="EMBL" id="CASHTH010001429">
    <property type="protein sequence ID" value="CAI8015234.1"/>
    <property type="molecule type" value="Genomic_DNA"/>
</dbReference>
<dbReference type="AlphaFoldDB" id="A0AA35WCB1"/>
<organism evidence="1 2">
    <name type="scientific">Geodia barretti</name>
    <name type="common">Barrett's horny sponge</name>
    <dbReference type="NCBI Taxonomy" id="519541"/>
    <lineage>
        <taxon>Eukaryota</taxon>
        <taxon>Metazoa</taxon>
        <taxon>Porifera</taxon>
        <taxon>Demospongiae</taxon>
        <taxon>Heteroscleromorpha</taxon>
        <taxon>Tetractinellida</taxon>
        <taxon>Astrophorina</taxon>
        <taxon>Geodiidae</taxon>
        <taxon>Geodia</taxon>
    </lineage>
</organism>
<reference evidence="1" key="1">
    <citation type="submission" date="2023-03" db="EMBL/GenBank/DDBJ databases">
        <authorList>
            <person name="Steffen K."/>
            <person name="Cardenas P."/>
        </authorList>
    </citation>
    <scope>NUCLEOTIDE SEQUENCE</scope>
</reference>
<gene>
    <name evidence="1" type="ORF">GBAR_LOCUS9461</name>
</gene>
<evidence type="ECO:0000313" key="2">
    <source>
        <dbReference type="Proteomes" id="UP001174909"/>
    </source>
</evidence>